<keyword evidence="5" id="KW-0231">Viral genome packaging</keyword>
<dbReference type="GO" id="GO:0044423">
    <property type="term" value="C:virion component"/>
    <property type="evidence" value="ECO:0007669"/>
    <property type="project" value="UniProtKB-KW"/>
</dbReference>
<name>A0A0F9D1K1_9ZZZZ</name>
<proteinExistence type="predicted"/>
<evidence type="ECO:0000256" key="2">
    <source>
        <dbReference type="ARBA" id="ARBA00022595"/>
    </source>
</evidence>
<gene>
    <name evidence="7" type="ORF">LCGC14_2253850</name>
</gene>
<evidence type="ECO:0000256" key="5">
    <source>
        <dbReference type="ARBA" id="ARBA00023219"/>
    </source>
</evidence>
<comment type="caution">
    <text evidence="7">The sequence shown here is derived from an EMBL/GenBank/DDBJ whole genome shotgun (WGS) entry which is preliminary data.</text>
</comment>
<dbReference type="AlphaFoldDB" id="A0A0F9D1K1"/>
<evidence type="ECO:0000256" key="4">
    <source>
        <dbReference type="ARBA" id="ARBA00022844"/>
    </source>
</evidence>
<dbReference type="EMBL" id="LAZR01030785">
    <property type="protein sequence ID" value="KKL55598.1"/>
    <property type="molecule type" value="Genomic_DNA"/>
</dbReference>
<dbReference type="Pfam" id="PF12236">
    <property type="entry name" value="Head-tail_con"/>
    <property type="match status" value="1"/>
</dbReference>
<evidence type="ECO:0000256" key="3">
    <source>
        <dbReference type="ARBA" id="ARBA00022612"/>
    </source>
</evidence>
<evidence type="ECO:0000313" key="7">
    <source>
        <dbReference type="EMBL" id="KKL55598.1"/>
    </source>
</evidence>
<evidence type="ECO:0000256" key="6">
    <source>
        <dbReference type="ARBA" id="ARBA00023296"/>
    </source>
</evidence>
<protein>
    <submittedName>
        <fullName evidence="7">Uncharacterized protein</fullName>
    </submittedName>
</protein>
<feature type="non-terminal residue" evidence="7">
    <location>
        <position position="238"/>
    </location>
</feature>
<comment type="subcellular location">
    <subcellularLocation>
        <location evidence="1">Virion</location>
    </subcellularLocation>
</comment>
<reference evidence="7" key="1">
    <citation type="journal article" date="2015" name="Nature">
        <title>Complex archaea that bridge the gap between prokaryotes and eukaryotes.</title>
        <authorList>
            <person name="Spang A."/>
            <person name="Saw J.H."/>
            <person name="Jorgensen S.L."/>
            <person name="Zaremba-Niedzwiedzka K."/>
            <person name="Martijn J."/>
            <person name="Lind A.E."/>
            <person name="van Eijk R."/>
            <person name="Schleper C."/>
            <person name="Guy L."/>
            <person name="Ettema T.J."/>
        </authorList>
    </citation>
    <scope>NUCLEOTIDE SEQUENCE</scope>
</reference>
<organism evidence="7">
    <name type="scientific">marine sediment metagenome</name>
    <dbReference type="NCBI Taxonomy" id="412755"/>
    <lineage>
        <taxon>unclassified sequences</taxon>
        <taxon>metagenomes</taxon>
        <taxon>ecological metagenomes</taxon>
    </lineage>
</organism>
<sequence length="238" mass="27721">MAEHGEGIELTSRKYFDQRLGSLKAERSSFENHYFELSQFVQPRRGRFFTADRNKGDKRYSSIINSHATQAHRTARAGLFAGTMSPTRPWFSLVTPDPALMEFQPVRIWLDERERTIRAILNQSNFYNMAPVMLGELLLFGTGCMTHVDDFQDVARFYTQTVGSYFIAQNERFEVNTLVREFERTTEQLVKQFGLVNVSQRVRDAYDKGNYDLWHPVVHFIEPNPHHDDGKLESKFKA</sequence>
<evidence type="ECO:0000256" key="1">
    <source>
        <dbReference type="ARBA" id="ARBA00004328"/>
    </source>
</evidence>
<dbReference type="GO" id="GO:0046718">
    <property type="term" value="P:symbiont entry into host cell"/>
    <property type="evidence" value="ECO:0007669"/>
    <property type="project" value="UniProtKB-KW"/>
</dbReference>
<dbReference type="InterPro" id="IPR020991">
    <property type="entry name" value="Connector_podovirus"/>
</dbReference>
<keyword evidence="6" id="KW-1160">Virus entry into host cell</keyword>
<keyword evidence="2" id="KW-1162">Viral penetration into host cytoplasm</keyword>
<accession>A0A0F9D1K1</accession>
<keyword evidence="3" id="KW-1188">Viral release from host cell</keyword>
<keyword evidence="4" id="KW-0946">Virion</keyword>